<dbReference type="PIRSF" id="PIRSF003128">
    <property type="entry name" value="RecN"/>
    <property type="match status" value="1"/>
</dbReference>
<dbReference type="EMBL" id="RJVP01000005">
    <property type="protein sequence ID" value="ROH85504.1"/>
    <property type="molecule type" value="Genomic_DNA"/>
</dbReference>
<evidence type="ECO:0000256" key="4">
    <source>
        <dbReference type="ARBA" id="ARBA00022741"/>
    </source>
</evidence>
<evidence type="ECO:0000256" key="1">
    <source>
        <dbReference type="ARBA" id="ARBA00003618"/>
    </source>
</evidence>
<dbReference type="Proteomes" id="UP000275137">
    <property type="component" value="Unassembled WGS sequence"/>
</dbReference>
<evidence type="ECO:0000313" key="12">
    <source>
        <dbReference type="EMBL" id="ROH85504.1"/>
    </source>
</evidence>
<feature type="domain" description="RecF/RecN/SMC N-terminal" evidence="11">
    <location>
        <begin position="2"/>
        <end position="507"/>
    </location>
</feature>
<reference evidence="12 13" key="1">
    <citation type="submission" date="2018-10" db="EMBL/GenBank/DDBJ databases">
        <authorList>
            <person name="Chen W.-M."/>
        </authorList>
    </citation>
    <scope>NUCLEOTIDE SEQUENCE [LARGE SCALE GENOMIC DNA]</scope>
    <source>
        <strain evidence="12 13">H-5</strain>
    </source>
</reference>
<dbReference type="InterPro" id="IPR027417">
    <property type="entry name" value="P-loop_NTPase"/>
</dbReference>
<feature type="coiled-coil region" evidence="10">
    <location>
        <begin position="174"/>
        <end position="201"/>
    </location>
</feature>
<evidence type="ECO:0000256" key="8">
    <source>
        <dbReference type="ARBA" id="ARBA00033408"/>
    </source>
</evidence>
<keyword evidence="10" id="KW-0175">Coiled coil</keyword>
<keyword evidence="13" id="KW-1185">Reference proteome</keyword>
<name>A0A3N0UYZ8_9PROT</name>
<evidence type="ECO:0000256" key="5">
    <source>
        <dbReference type="ARBA" id="ARBA00022763"/>
    </source>
</evidence>
<dbReference type="SUPFAM" id="SSF52540">
    <property type="entry name" value="P-loop containing nucleoside triphosphate hydrolases"/>
    <property type="match status" value="1"/>
</dbReference>
<comment type="caution">
    <text evidence="12">The sequence shown here is derived from an EMBL/GenBank/DDBJ whole genome shotgun (WGS) entry which is preliminary data.</text>
</comment>
<dbReference type="PANTHER" id="PTHR11059:SF0">
    <property type="entry name" value="DNA REPAIR PROTEIN RECN"/>
    <property type="match status" value="1"/>
</dbReference>
<evidence type="ECO:0000256" key="9">
    <source>
        <dbReference type="PIRNR" id="PIRNR003128"/>
    </source>
</evidence>
<evidence type="ECO:0000259" key="11">
    <source>
        <dbReference type="Pfam" id="PF02463"/>
    </source>
</evidence>
<dbReference type="NCBIfam" id="TIGR00634">
    <property type="entry name" value="recN"/>
    <property type="match status" value="1"/>
</dbReference>
<dbReference type="PANTHER" id="PTHR11059">
    <property type="entry name" value="DNA REPAIR PROTEIN RECN"/>
    <property type="match status" value="1"/>
</dbReference>
<dbReference type="GO" id="GO:0006281">
    <property type="term" value="P:DNA repair"/>
    <property type="evidence" value="ECO:0007669"/>
    <property type="project" value="UniProtKB-KW"/>
</dbReference>
<evidence type="ECO:0000256" key="2">
    <source>
        <dbReference type="ARBA" id="ARBA00009441"/>
    </source>
</evidence>
<dbReference type="AlphaFoldDB" id="A0A3N0UYZ8"/>
<comment type="function">
    <text evidence="1 9">May be involved in recombinational repair of damaged DNA.</text>
</comment>
<dbReference type="GO" id="GO:0005524">
    <property type="term" value="F:ATP binding"/>
    <property type="evidence" value="ECO:0007669"/>
    <property type="project" value="UniProtKB-KW"/>
</dbReference>
<evidence type="ECO:0000256" key="10">
    <source>
        <dbReference type="SAM" id="Coils"/>
    </source>
</evidence>
<evidence type="ECO:0000256" key="7">
    <source>
        <dbReference type="ARBA" id="ARBA00023204"/>
    </source>
</evidence>
<dbReference type="InterPro" id="IPR003395">
    <property type="entry name" value="RecF/RecN/SMC_N"/>
</dbReference>
<dbReference type="GO" id="GO:0043590">
    <property type="term" value="C:bacterial nucleoid"/>
    <property type="evidence" value="ECO:0007669"/>
    <property type="project" value="TreeGrafter"/>
</dbReference>
<dbReference type="GO" id="GO:0006310">
    <property type="term" value="P:DNA recombination"/>
    <property type="evidence" value="ECO:0007669"/>
    <property type="project" value="InterPro"/>
</dbReference>
<accession>A0A3N0UYZ8</accession>
<dbReference type="RefSeq" id="WP_123237823.1">
    <property type="nucleotide sequence ID" value="NZ_RJVP01000005.1"/>
</dbReference>
<keyword evidence="6" id="KW-0067">ATP-binding</keyword>
<dbReference type="FunFam" id="3.40.50.300:FF:000319">
    <property type="entry name" value="DNA repair protein RecN"/>
    <property type="match status" value="1"/>
</dbReference>
<gene>
    <name evidence="12" type="primary">recN</name>
    <name evidence="12" type="ORF">ED236_10000</name>
</gene>
<keyword evidence="4" id="KW-0547">Nucleotide-binding</keyword>
<sequence>MLQSLTIRDFVIVDRLQLEFDAGFSVLTGETGAGKSILIDALSLALGARAEAGVARHGCERAEVAAQFDVQALPDLQQWLLDNALNGEADELLMRRVVYADGKSRAFINGMAVTVQQLREAGDFLVDIYSQHAHHSLLKPATQRQILDQFAGHADLAAQVAAHYQAWHALHRRRVEAEQHAAAYADELATLRDQARELKQLAPDAESWEQEQQEHARLSHGASLLSGAQQCRALIADADINALDQLAAAQHVLQALVAFDPNLQEVLDVLDQAAIQLQEADRFLNRYLQRSELDPQRLAELEARIAELHQAARRYRVRPEQLAEQLQQWQARIAELELAVDDGQLARLEAAAWQAYEQSALQLSAGRKQAAEKLAAHISAEIQRLALSGGRFDVALTSQAAAATGLEQMEFLVAGHAGAEPRALSKVASGGELSRISLAIRVVTAQQGDVPTMIFDEVDVGIGGGVAEVVGQLLTQLGNKRQVLVITHLPQVAAQGAQHFRVSKQLHGEATLSHIARLEPEERVEEIARMLGGVEITATTRQHAREMLGYREA</sequence>
<dbReference type="Pfam" id="PF02463">
    <property type="entry name" value="SMC_N"/>
    <property type="match status" value="1"/>
</dbReference>
<evidence type="ECO:0000313" key="13">
    <source>
        <dbReference type="Proteomes" id="UP000275137"/>
    </source>
</evidence>
<proteinExistence type="inferred from homology"/>
<comment type="similarity">
    <text evidence="2 9">Belongs to the RecN family.</text>
</comment>
<dbReference type="FunFam" id="3.40.50.300:FF:000356">
    <property type="entry name" value="DNA repair protein RecN"/>
    <property type="match status" value="1"/>
</dbReference>
<protein>
    <recommendedName>
        <fullName evidence="3 9">DNA repair protein RecN</fullName>
    </recommendedName>
    <alternativeName>
        <fullName evidence="8 9">Recombination protein N</fullName>
    </alternativeName>
</protein>
<evidence type="ECO:0000256" key="3">
    <source>
        <dbReference type="ARBA" id="ARBA00021315"/>
    </source>
</evidence>
<dbReference type="NCBIfam" id="NF008121">
    <property type="entry name" value="PRK10869.1"/>
    <property type="match status" value="1"/>
</dbReference>
<dbReference type="CDD" id="cd03241">
    <property type="entry name" value="ABC_RecN"/>
    <property type="match status" value="2"/>
</dbReference>
<feature type="coiled-coil region" evidence="10">
    <location>
        <begin position="298"/>
        <end position="346"/>
    </location>
</feature>
<organism evidence="12 13">
    <name type="scientific">Pseudomethylobacillus aquaticus</name>
    <dbReference type="NCBI Taxonomy" id="2676064"/>
    <lineage>
        <taxon>Bacteria</taxon>
        <taxon>Pseudomonadati</taxon>
        <taxon>Pseudomonadota</taxon>
        <taxon>Betaproteobacteria</taxon>
        <taxon>Nitrosomonadales</taxon>
        <taxon>Methylophilaceae</taxon>
        <taxon>Pseudomethylobacillus</taxon>
    </lineage>
</organism>
<dbReference type="GO" id="GO:0009432">
    <property type="term" value="P:SOS response"/>
    <property type="evidence" value="ECO:0007669"/>
    <property type="project" value="UniProtKB-ARBA"/>
</dbReference>
<keyword evidence="5 9" id="KW-0227">DNA damage</keyword>
<keyword evidence="7 9" id="KW-0234">DNA repair</keyword>
<dbReference type="InterPro" id="IPR004604">
    <property type="entry name" value="DNA_recomb/repair_RecN"/>
</dbReference>
<evidence type="ECO:0000256" key="6">
    <source>
        <dbReference type="ARBA" id="ARBA00022840"/>
    </source>
</evidence>
<dbReference type="Gene3D" id="3.40.50.300">
    <property type="entry name" value="P-loop containing nucleotide triphosphate hydrolases"/>
    <property type="match status" value="2"/>
</dbReference>